<evidence type="ECO:0000313" key="3">
    <source>
        <dbReference type="Proteomes" id="UP000322079"/>
    </source>
</evidence>
<dbReference type="CDD" id="cd00085">
    <property type="entry name" value="HNHc"/>
    <property type="match status" value="1"/>
</dbReference>
<dbReference type="EMBL" id="CP043473">
    <property type="protein sequence ID" value="QEL55493.1"/>
    <property type="molecule type" value="Genomic_DNA"/>
</dbReference>
<keyword evidence="2" id="KW-0378">Hydrolase</keyword>
<name>A0A5C1DG17_9NEIS</name>
<keyword evidence="2" id="KW-0540">Nuclease</keyword>
<organism evidence="2 3">
    <name type="scientific">Chromobacterium paludis</name>
    <dbReference type="NCBI Taxonomy" id="2605945"/>
    <lineage>
        <taxon>Bacteria</taxon>
        <taxon>Pseudomonadati</taxon>
        <taxon>Pseudomonadota</taxon>
        <taxon>Betaproteobacteria</taxon>
        <taxon>Neisseriales</taxon>
        <taxon>Chromobacteriaceae</taxon>
        <taxon>Chromobacterium</taxon>
    </lineage>
</organism>
<keyword evidence="3" id="KW-1185">Reference proteome</keyword>
<dbReference type="Proteomes" id="UP000322079">
    <property type="component" value="Chromosome"/>
</dbReference>
<sequence length="140" mass="15830">MAGLTAQLCAAPGCGALVRPPARRCAFHEQRTQAEAKQADQRRGSRHERGYSNAWTRASRAYRAQHPFCVECQQRDGRLVAAEHVDHIQPPRYREAMESGDPARIAEAKRLFWDASNWQSLCRPCHSRKTAREDGGFGNR</sequence>
<evidence type="ECO:0000256" key="1">
    <source>
        <dbReference type="SAM" id="MobiDB-lite"/>
    </source>
</evidence>
<proteinExistence type="predicted"/>
<accession>A0A5C1DG17</accession>
<reference evidence="2 3" key="1">
    <citation type="submission" date="2019-08" db="EMBL/GenBank/DDBJ databases">
        <title>Chromobacterium paludis, a novel bacterium isolated from a Maryland marsh pond.</title>
        <authorList>
            <person name="Blackburn M.B."/>
            <person name="Gundersen-Rindal D.E."/>
        </authorList>
    </citation>
    <scope>NUCLEOTIDE SEQUENCE [LARGE SCALE GENOMIC DNA]</scope>
    <source>
        <strain evidence="3">IIBBL 257-1</strain>
    </source>
</reference>
<dbReference type="GO" id="GO:0004519">
    <property type="term" value="F:endonuclease activity"/>
    <property type="evidence" value="ECO:0007669"/>
    <property type="project" value="UniProtKB-KW"/>
</dbReference>
<dbReference type="AlphaFoldDB" id="A0A5C1DG17"/>
<dbReference type="InterPro" id="IPR003615">
    <property type="entry name" value="HNH_nuc"/>
</dbReference>
<gene>
    <name evidence="2" type="ORF">FYK34_07905</name>
</gene>
<keyword evidence="2" id="KW-0255">Endonuclease</keyword>
<dbReference type="Gene3D" id="1.10.30.50">
    <property type="match status" value="1"/>
</dbReference>
<dbReference type="RefSeq" id="WP_149295856.1">
    <property type="nucleotide sequence ID" value="NZ_CP043473.1"/>
</dbReference>
<feature type="region of interest" description="Disordered" evidence="1">
    <location>
        <begin position="31"/>
        <end position="52"/>
    </location>
</feature>
<dbReference type="KEGG" id="chrm:FYK34_07905"/>
<evidence type="ECO:0000313" key="2">
    <source>
        <dbReference type="EMBL" id="QEL55493.1"/>
    </source>
</evidence>
<protein>
    <submittedName>
        <fullName evidence="2">HNH endonuclease</fullName>
    </submittedName>
</protein>
<feature type="compositionally biased region" description="Basic and acidic residues" evidence="1">
    <location>
        <begin position="31"/>
        <end position="50"/>
    </location>
</feature>